<dbReference type="EMBL" id="PDNU01000003">
    <property type="protein sequence ID" value="PHK96467.1"/>
    <property type="molecule type" value="Genomic_DNA"/>
</dbReference>
<gene>
    <name evidence="3" type="ORF">CR162_03845</name>
</gene>
<sequence length="254" mass="26810">MRLRAVEMGEGAPLVLLHGLFGQAQNFASVQRMLAARRRVIALDLRNHGQSPHEEAMDYPAMAADVAETLAALGPGPVDLLGHSMGGKVAMTLALKEPALVSRLVVADIAPVGYPPAFRAYAEAMRALPLRPGLTRREADAALAAAVPSAGVRGFLLQNLDLNADPPAWRIGLGAIAEALPAIEAAPPLPEGARFEGPTLVLAGEASDYIRHEHRPLFRALFPAARFGTVKGAGHWLHAEKPEGFVAALLAFLG</sequence>
<keyword evidence="1 3" id="KW-0378">Hydrolase</keyword>
<dbReference type="Gene3D" id="3.40.50.1820">
    <property type="entry name" value="alpha/beta hydrolase"/>
    <property type="match status" value="1"/>
</dbReference>
<evidence type="ECO:0000259" key="2">
    <source>
        <dbReference type="Pfam" id="PF00561"/>
    </source>
</evidence>
<proteinExistence type="predicted"/>
<keyword evidence="4" id="KW-1185">Reference proteome</keyword>
<protein>
    <submittedName>
        <fullName evidence="3">Alpha/beta hydrolase</fullName>
    </submittedName>
</protein>
<dbReference type="RefSeq" id="WP_099094197.1">
    <property type="nucleotide sequence ID" value="NZ_PDNU01000003.1"/>
</dbReference>
<dbReference type="InterPro" id="IPR029058">
    <property type="entry name" value="AB_hydrolase_fold"/>
</dbReference>
<name>A0A2C7AI80_9PROT</name>
<dbReference type="PRINTS" id="PR00412">
    <property type="entry name" value="EPOXHYDRLASE"/>
</dbReference>
<dbReference type="Proteomes" id="UP000223527">
    <property type="component" value="Unassembled WGS sequence"/>
</dbReference>
<dbReference type="InterPro" id="IPR000073">
    <property type="entry name" value="AB_hydrolase_1"/>
</dbReference>
<feature type="domain" description="AB hydrolase-1" evidence="2">
    <location>
        <begin position="13"/>
        <end position="242"/>
    </location>
</feature>
<evidence type="ECO:0000256" key="1">
    <source>
        <dbReference type="ARBA" id="ARBA00022801"/>
    </source>
</evidence>
<dbReference type="GO" id="GO:0016787">
    <property type="term" value="F:hydrolase activity"/>
    <property type="evidence" value="ECO:0007669"/>
    <property type="project" value="UniProtKB-KW"/>
</dbReference>
<evidence type="ECO:0000313" key="4">
    <source>
        <dbReference type="Proteomes" id="UP000223527"/>
    </source>
</evidence>
<comment type="caution">
    <text evidence="3">The sequence shown here is derived from an EMBL/GenBank/DDBJ whole genome shotgun (WGS) entry which is preliminary data.</text>
</comment>
<dbReference type="AlphaFoldDB" id="A0A2C7AI80"/>
<dbReference type="Pfam" id="PF00561">
    <property type="entry name" value="Abhydrolase_1"/>
    <property type="match status" value="1"/>
</dbReference>
<dbReference type="PRINTS" id="PR00111">
    <property type="entry name" value="ABHYDROLASE"/>
</dbReference>
<accession>A0A2C7AI80</accession>
<dbReference type="SUPFAM" id="SSF53474">
    <property type="entry name" value="alpha/beta-Hydrolases"/>
    <property type="match status" value="1"/>
</dbReference>
<evidence type="ECO:0000313" key="3">
    <source>
        <dbReference type="EMBL" id="PHK96467.1"/>
    </source>
</evidence>
<reference evidence="3 4" key="1">
    <citation type="submission" date="2017-10" db="EMBL/GenBank/DDBJ databases">
        <authorList>
            <person name="Banno H."/>
            <person name="Chua N.-H."/>
        </authorList>
    </citation>
    <scope>NUCLEOTIDE SEQUENCE [LARGE SCALE GENOMIC DNA]</scope>
    <source>
        <strain evidence="3 4">YW11</strain>
    </source>
</reference>
<organism evidence="3 4">
    <name type="scientific">Teichococcus rhizosphaerae</name>
    <dbReference type="NCBI Taxonomy" id="1335062"/>
    <lineage>
        <taxon>Bacteria</taxon>
        <taxon>Pseudomonadati</taxon>
        <taxon>Pseudomonadota</taxon>
        <taxon>Alphaproteobacteria</taxon>
        <taxon>Acetobacterales</taxon>
        <taxon>Roseomonadaceae</taxon>
        <taxon>Roseomonas</taxon>
    </lineage>
</organism>
<dbReference type="PANTHER" id="PTHR46118">
    <property type="entry name" value="PROTEIN ABHD11"/>
    <property type="match status" value="1"/>
</dbReference>
<dbReference type="InterPro" id="IPR000639">
    <property type="entry name" value="Epox_hydrolase-like"/>
</dbReference>
<dbReference type="OrthoDB" id="9808398at2"/>
<dbReference type="PANTHER" id="PTHR46118:SF4">
    <property type="entry name" value="PROTEIN ABHD11"/>
    <property type="match status" value="1"/>
</dbReference>